<accession>A0A6C0E9J3</accession>
<proteinExistence type="predicted"/>
<evidence type="ECO:0000256" key="1">
    <source>
        <dbReference type="SAM" id="MobiDB-lite"/>
    </source>
</evidence>
<dbReference type="PANTHER" id="PTHR34204:SF2">
    <property type="entry name" value="RNA-BINDING ASCH DOMAIN PROTEIN"/>
    <property type="match status" value="1"/>
</dbReference>
<dbReference type="InterPro" id="IPR015947">
    <property type="entry name" value="PUA-like_sf"/>
</dbReference>
<feature type="compositionally biased region" description="Basic residues" evidence="1">
    <location>
        <begin position="1"/>
        <end position="19"/>
    </location>
</feature>
<dbReference type="InterPro" id="IPR007374">
    <property type="entry name" value="ASCH_domain"/>
</dbReference>
<dbReference type="EMBL" id="MN739761">
    <property type="protein sequence ID" value="QHT25250.1"/>
    <property type="molecule type" value="Genomic_DNA"/>
</dbReference>
<organism evidence="3">
    <name type="scientific">viral metagenome</name>
    <dbReference type="NCBI Taxonomy" id="1070528"/>
    <lineage>
        <taxon>unclassified sequences</taxon>
        <taxon>metagenomes</taxon>
        <taxon>organismal metagenomes</taxon>
    </lineage>
</organism>
<dbReference type="Gene3D" id="2.30.130.30">
    <property type="entry name" value="Hypothetical protein"/>
    <property type="match status" value="1"/>
</dbReference>
<dbReference type="Pfam" id="PF04266">
    <property type="entry name" value="ASCH"/>
    <property type="match status" value="1"/>
</dbReference>
<evidence type="ECO:0000259" key="2">
    <source>
        <dbReference type="SMART" id="SM01022"/>
    </source>
</evidence>
<name>A0A6C0E9J3_9ZZZZ</name>
<dbReference type="SMART" id="SM01022">
    <property type="entry name" value="ASCH"/>
    <property type="match status" value="1"/>
</dbReference>
<evidence type="ECO:0000313" key="3">
    <source>
        <dbReference type="EMBL" id="QHT25250.1"/>
    </source>
</evidence>
<sequence length="151" mass="17203">MSTKQTSKKTTKKSSKRSSKGSGSSKGSTKKEMSKFSVRDTIVSGMREPWMSLVKSGVKTVEGRLDYGIFSKIKEGNVITWKNSKDEVKTKVLRVTKYDTFSDMCYKEKYWKVIPGASSFKCALDVYHKIFKKQQESRYGVVALELEVLRD</sequence>
<dbReference type="PANTHER" id="PTHR34204">
    <property type="entry name" value="RNA-BINDING ASCH DOMAIN PROTEIN"/>
    <property type="match status" value="1"/>
</dbReference>
<protein>
    <recommendedName>
        <fullName evidence="2">ASCH domain-containing protein</fullName>
    </recommendedName>
</protein>
<feature type="domain" description="ASCH" evidence="2">
    <location>
        <begin position="44"/>
        <end position="150"/>
    </location>
</feature>
<dbReference type="AlphaFoldDB" id="A0A6C0E9J3"/>
<feature type="region of interest" description="Disordered" evidence="1">
    <location>
        <begin position="1"/>
        <end position="35"/>
    </location>
</feature>
<dbReference type="SUPFAM" id="SSF88697">
    <property type="entry name" value="PUA domain-like"/>
    <property type="match status" value="1"/>
</dbReference>
<reference evidence="3" key="1">
    <citation type="journal article" date="2020" name="Nature">
        <title>Giant virus diversity and host interactions through global metagenomics.</title>
        <authorList>
            <person name="Schulz F."/>
            <person name="Roux S."/>
            <person name="Paez-Espino D."/>
            <person name="Jungbluth S."/>
            <person name="Walsh D.A."/>
            <person name="Denef V.J."/>
            <person name="McMahon K.D."/>
            <person name="Konstantinidis K.T."/>
            <person name="Eloe-Fadrosh E.A."/>
            <person name="Kyrpides N.C."/>
            <person name="Woyke T."/>
        </authorList>
    </citation>
    <scope>NUCLEOTIDE SEQUENCE</scope>
    <source>
        <strain evidence="3">GVMAG-M-3300023179-150</strain>
    </source>
</reference>